<keyword evidence="2 3" id="KW-0040">ANK repeat</keyword>
<organism>
    <name type="scientific">Pediculus humanus subsp. corporis</name>
    <name type="common">Body louse</name>
    <dbReference type="NCBI Taxonomy" id="121224"/>
    <lineage>
        <taxon>Eukaryota</taxon>
        <taxon>Metazoa</taxon>
        <taxon>Ecdysozoa</taxon>
        <taxon>Arthropoda</taxon>
        <taxon>Hexapoda</taxon>
        <taxon>Insecta</taxon>
        <taxon>Pterygota</taxon>
        <taxon>Neoptera</taxon>
        <taxon>Paraneoptera</taxon>
        <taxon>Psocodea</taxon>
        <taxon>Troctomorpha</taxon>
        <taxon>Phthiraptera</taxon>
        <taxon>Anoplura</taxon>
        <taxon>Pediculidae</taxon>
        <taxon>Pediculus</taxon>
    </lineage>
</organism>
<keyword evidence="6" id="KW-1185">Reference proteome</keyword>
<protein>
    <submittedName>
        <fullName evidence="4 5">Uncharacterized protein</fullName>
    </submittedName>
</protein>
<dbReference type="InterPro" id="IPR036770">
    <property type="entry name" value="Ankyrin_rpt-contain_sf"/>
</dbReference>
<accession>E0W4M6</accession>
<evidence type="ECO:0000313" key="5">
    <source>
        <dbReference type="EnsemblMetazoa" id="PHUM625280-PA"/>
    </source>
</evidence>
<reference evidence="5" key="3">
    <citation type="submission" date="2021-02" db="UniProtKB">
        <authorList>
            <consortium name="EnsemblMetazoa"/>
        </authorList>
    </citation>
    <scope>IDENTIFICATION</scope>
    <source>
        <strain evidence="5">USDA</strain>
    </source>
</reference>
<sequence>MCLVKYGADVNAVSDTGSTPVRSACFMTHLDIVSYLVENGADIQRGNYNGGTCLINSVQSVQLCLYLLQHGAAVNAKDIQNKTALHYAIQEYRFETSKVLLDHGADPHARSGCNDDALQTACLKGA</sequence>
<keyword evidence="1" id="KW-0677">Repeat</keyword>
<dbReference type="CTD" id="8239989"/>
<evidence type="ECO:0000313" key="6">
    <source>
        <dbReference type="Proteomes" id="UP000009046"/>
    </source>
</evidence>
<dbReference type="OrthoDB" id="3246549at2759"/>
<dbReference type="Gene3D" id="1.25.40.20">
    <property type="entry name" value="Ankyrin repeat-containing domain"/>
    <property type="match status" value="2"/>
</dbReference>
<feature type="repeat" description="ANK" evidence="3">
    <location>
        <begin position="80"/>
        <end position="112"/>
    </location>
</feature>
<dbReference type="InParanoid" id="E0W4M6"/>
<dbReference type="KEGG" id="phu:Phum_PHUM625280"/>
<evidence type="ECO:0000256" key="1">
    <source>
        <dbReference type="ARBA" id="ARBA00022737"/>
    </source>
</evidence>
<reference evidence="4" key="2">
    <citation type="submission" date="2007-04" db="EMBL/GenBank/DDBJ databases">
        <title>The genome of the human body louse.</title>
        <authorList>
            <consortium name="The Human Body Louse Genome Consortium"/>
            <person name="Kirkness E."/>
            <person name="Walenz B."/>
            <person name="Hass B."/>
            <person name="Bruggner R."/>
            <person name="Strausberg R."/>
        </authorList>
    </citation>
    <scope>NUCLEOTIDE SEQUENCE</scope>
    <source>
        <strain evidence="4">USDA</strain>
    </source>
</reference>
<dbReference type="RefSeq" id="XP_002433320.1">
    <property type="nucleotide sequence ID" value="XM_002433275.1"/>
</dbReference>
<dbReference type="Pfam" id="PF12796">
    <property type="entry name" value="Ank_2"/>
    <property type="match status" value="1"/>
</dbReference>
<dbReference type="PROSITE" id="PS50088">
    <property type="entry name" value="ANK_REPEAT"/>
    <property type="match status" value="2"/>
</dbReference>
<dbReference type="PROSITE" id="PS50297">
    <property type="entry name" value="ANK_REP_REGION"/>
    <property type="match status" value="2"/>
</dbReference>
<name>E0W4M6_PEDHC</name>
<evidence type="ECO:0000256" key="2">
    <source>
        <dbReference type="ARBA" id="ARBA00023043"/>
    </source>
</evidence>
<feature type="repeat" description="ANK" evidence="3">
    <location>
        <begin position="16"/>
        <end position="48"/>
    </location>
</feature>
<gene>
    <name evidence="5" type="primary">8239989</name>
    <name evidence="4" type="ORF">Phum_PHUM625280</name>
</gene>
<reference evidence="4" key="1">
    <citation type="submission" date="2007-04" db="EMBL/GenBank/DDBJ databases">
        <title>Annotation of Pediculus humanus corporis strain USDA.</title>
        <authorList>
            <person name="Kirkness E."/>
            <person name="Hannick L."/>
            <person name="Hass B."/>
            <person name="Bruggner R."/>
            <person name="Lawson D."/>
            <person name="Bidwell S."/>
            <person name="Joardar V."/>
            <person name="Caler E."/>
            <person name="Walenz B."/>
            <person name="Inman J."/>
            <person name="Schobel S."/>
            <person name="Galinsky K."/>
            <person name="Amedeo P."/>
            <person name="Strausberg R."/>
        </authorList>
    </citation>
    <scope>NUCLEOTIDE SEQUENCE</scope>
    <source>
        <strain evidence="4">USDA</strain>
    </source>
</reference>
<dbReference type="InterPro" id="IPR002110">
    <property type="entry name" value="Ankyrin_rpt"/>
</dbReference>
<dbReference type="eggNOG" id="KOG0508">
    <property type="taxonomic scope" value="Eukaryota"/>
</dbReference>
<dbReference type="SUPFAM" id="SSF48403">
    <property type="entry name" value="Ankyrin repeat"/>
    <property type="match status" value="1"/>
</dbReference>
<dbReference type="SMART" id="SM00248">
    <property type="entry name" value="ANK"/>
    <property type="match status" value="3"/>
</dbReference>
<dbReference type="Pfam" id="PF13637">
    <property type="entry name" value="Ank_4"/>
    <property type="match status" value="1"/>
</dbReference>
<dbReference type="PANTHER" id="PTHR24171">
    <property type="entry name" value="ANKYRIN REPEAT DOMAIN-CONTAINING PROTEIN 39-RELATED"/>
    <property type="match status" value="1"/>
</dbReference>
<dbReference type="Proteomes" id="UP000009046">
    <property type="component" value="Unassembled WGS sequence"/>
</dbReference>
<dbReference type="STRING" id="121224.E0W4M6"/>
<evidence type="ECO:0000313" key="4">
    <source>
        <dbReference type="EMBL" id="EEB20582.1"/>
    </source>
</evidence>
<evidence type="ECO:0000256" key="3">
    <source>
        <dbReference type="PROSITE-ProRule" id="PRU00023"/>
    </source>
</evidence>
<dbReference type="GeneID" id="8239989"/>
<proteinExistence type="predicted"/>
<feature type="non-terminal residue" evidence="4">
    <location>
        <position position="126"/>
    </location>
</feature>
<dbReference type="HOGENOM" id="CLU_000134_18_1_1"/>
<dbReference type="AlphaFoldDB" id="E0W4M6"/>
<dbReference type="EnsemblMetazoa" id="PHUM625280-RA">
    <property type="protein sequence ID" value="PHUM625280-PA"/>
    <property type="gene ID" value="PHUM625280"/>
</dbReference>
<dbReference type="PANTHER" id="PTHR24171:SF10">
    <property type="entry name" value="ANKYRIN REPEAT DOMAIN-CONTAINING PROTEIN 29-LIKE"/>
    <property type="match status" value="1"/>
</dbReference>
<dbReference type="EMBL" id="DS236833">
    <property type="protein sequence ID" value="EEB20582.1"/>
    <property type="molecule type" value="Genomic_DNA"/>
</dbReference>
<dbReference type="VEuPathDB" id="VectorBase:PHUM625280"/>
<dbReference type="EMBL" id="AAZO01008505">
    <property type="status" value="NOT_ANNOTATED_CDS"/>
    <property type="molecule type" value="Genomic_DNA"/>
</dbReference>